<keyword evidence="11 14" id="KW-0472">Membrane</keyword>
<comment type="function">
    <text evidence="12">Dol-P-Glc:Glc(2)Man(9)GlcNAc(2)-PP-Dol alpha-1,2-glucosyltransferase that operates in the biosynthetic pathway of dolichol-linked oligosaccharides, the glycan precursors employed in protein asparagine (N)-glycosylation. The assembly of dolichol-linked oligosaccharides begins on the cytosolic side of the endoplasmic reticulum membrane and finishes in its lumen. The sequential addition of sugars to dolichol pyrophosphate produces dolichol-linked oligosaccharides containing fourteen sugars, including two GlcNAcs, nine mannoses and three glucoses. Once assembled, the oligosaccharide is transferred from the lipid to nascent proteins by oligosaccharyltransferases. In the lumen of the endoplasmic reticulum, adds the third and last glucose residue from dolichyl phosphate glucose (Dol-P-Glc) onto the lipid-linked oligosaccharide intermediate Glc(2)Man(9)GlcNAc(2)-PP-Dol to produce Glc(3)Man(9)GlcNAc(2)-PP-Dol.</text>
</comment>
<keyword evidence="7 15" id="KW-0808">Transferase</keyword>
<gene>
    <name evidence="15" type="ORF">NEOLI_000279</name>
</gene>
<accession>A0A1U7LVB2</accession>
<feature type="transmembrane region" description="Helical" evidence="14">
    <location>
        <begin position="136"/>
        <end position="166"/>
    </location>
</feature>
<keyword evidence="16" id="KW-1185">Reference proteome</keyword>
<feature type="transmembrane region" description="Helical" evidence="14">
    <location>
        <begin position="97"/>
        <end position="115"/>
    </location>
</feature>
<feature type="transmembrane region" description="Helical" evidence="14">
    <location>
        <begin position="278"/>
        <end position="299"/>
    </location>
</feature>
<feature type="transmembrane region" description="Helical" evidence="14">
    <location>
        <begin position="433"/>
        <end position="452"/>
    </location>
</feature>
<comment type="subcellular location">
    <subcellularLocation>
        <location evidence="1">Endoplasmic reticulum membrane</location>
        <topology evidence="1">Multi-pass membrane protein</topology>
    </subcellularLocation>
</comment>
<keyword evidence="6 14" id="KW-0328">Glycosyltransferase</keyword>
<comment type="pathway">
    <text evidence="2">Protein modification; protein glycosylation.</text>
</comment>
<dbReference type="Proteomes" id="UP000186594">
    <property type="component" value="Unassembled WGS sequence"/>
</dbReference>
<feature type="transmembrane region" description="Helical" evidence="14">
    <location>
        <begin position="12"/>
        <end position="35"/>
    </location>
</feature>
<evidence type="ECO:0000256" key="5">
    <source>
        <dbReference type="ARBA" id="ARBA00018512"/>
    </source>
</evidence>
<comment type="caution">
    <text evidence="15">The sequence shown here is derived from an EMBL/GenBank/DDBJ whole genome shotgun (WGS) entry which is preliminary data.</text>
</comment>
<dbReference type="InterPro" id="IPR016900">
    <property type="entry name" value="Alg10"/>
</dbReference>
<comment type="catalytic activity">
    <reaction evidence="13">
        <text>an alpha-D-Glc-(1-&gt;3)-alpha-D-Glc-(1-&gt;3)-alpha-D-Man-(1-&gt;2)-alpha-D-Man-(1-&gt;2)-alpha-D-Man-(1-&gt;3)-[alpha-D-Man-(1-&gt;2)-alpha-D-Man-(1-&gt;3)-[alpha-D-Man-(1-&gt;2)-alpha-D-Man-(1-&gt;6)]-alpha-D-Man-(1-&gt;6)]-beta-D-Man-(1-&gt;4)-beta-D-GlcNAc-(1-&gt;4)-alpha-D-GlcNAc-diphospho-di-trans,poly-cis-dolichol + a di-trans,poly-cis-dolichyl beta-D-glucosyl phosphate = a alpha-D-Glc-(1-&gt;2)-alpha-D-Glc-(1-&gt;3)-alpha-D-Glc-(1-&gt;3)-alpha-D-Man-(1-&gt;2)-alpha-D-Man-(1-&gt;2)-alpha-D-Man-(1-&gt;3)-[alpha-D-Man-(1-&gt;2)-alpha-D-Man-(1-&gt;3)-[alpha-D-Man-(1-&gt;2)-alpha-D-Man-(1-&gt;6)]-alpha-D-Man-(1-&gt;6)]-beta-D-Man-(1-&gt;4)-beta-D-GlcNAc-(1-&gt;4)-alpha-D-GlcNAc-diphospho-di-trans,poly-cis-dolichol + a di-trans,poly-cis-dolichyl phosphate + H(+)</text>
        <dbReference type="Rhea" id="RHEA:29543"/>
        <dbReference type="Rhea" id="RHEA-COMP:19498"/>
        <dbReference type="Rhea" id="RHEA-COMP:19502"/>
        <dbReference type="Rhea" id="RHEA-COMP:19512"/>
        <dbReference type="Rhea" id="RHEA-COMP:19522"/>
        <dbReference type="ChEBI" id="CHEBI:15378"/>
        <dbReference type="ChEBI" id="CHEBI:57525"/>
        <dbReference type="ChEBI" id="CHEBI:57683"/>
        <dbReference type="ChEBI" id="CHEBI:132522"/>
        <dbReference type="ChEBI" id="CHEBI:132523"/>
        <dbReference type="EC" id="2.4.1.256"/>
    </reaction>
    <physiologicalReaction direction="left-to-right" evidence="13">
        <dbReference type="Rhea" id="RHEA:29544"/>
    </physiologicalReaction>
</comment>
<dbReference type="UniPathway" id="UPA00378"/>
<dbReference type="GO" id="GO:0005789">
    <property type="term" value="C:endoplasmic reticulum membrane"/>
    <property type="evidence" value="ECO:0007669"/>
    <property type="project" value="UniProtKB-SubCell"/>
</dbReference>
<dbReference type="STRING" id="1198029.A0A1U7LVB2"/>
<evidence type="ECO:0000256" key="1">
    <source>
        <dbReference type="ARBA" id="ARBA00004477"/>
    </source>
</evidence>
<dbReference type="Pfam" id="PF04922">
    <property type="entry name" value="DIE2_ALG10"/>
    <property type="match status" value="1"/>
</dbReference>
<dbReference type="PIRSF" id="PIRSF028810">
    <property type="entry name" value="Alpha1_2_glucosyltferase_Alg10"/>
    <property type="match status" value="1"/>
</dbReference>
<evidence type="ECO:0000256" key="9">
    <source>
        <dbReference type="ARBA" id="ARBA00022824"/>
    </source>
</evidence>
<reference evidence="15 16" key="1">
    <citation type="submission" date="2016-04" db="EMBL/GenBank/DDBJ databases">
        <title>Evolutionary innovation and constraint leading to complex multicellularity in the Ascomycota.</title>
        <authorList>
            <person name="Cisse O."/>
            <person name="Nguyen A."/>
            <person name="Hewitt D.A."/>
            <person name="Jedd G."/>
            <person name="Stajich J.E."/>
        </authorList>
    </citation>
    <scope>NUCLEOTIDE SEQUENCE [LARGE SCALE GENOMIC DNA]</scope>
    <source>
        <strain evidence="15 16">DAH-3</strain>
    </source>
</reference>
<evidence type="ECO:0000256" key="8">
    <source>
        <dbReference type="ARBA" id="ARBA00022692"/>
    </source>
</evidence>
<organism evidence="15 16">
    <name type="scientific">Neolecta irregularis (strain DAH-3)</name>
    <dbReference type="NCBI Taxonomy" id="1198029"/>
    <lineage>
        <taxon>Eukaryota</taxon>
        <taxon>Fungi</taxon>
        <taxon>Dikarya</taxon>
        <taxon>Ascomycota</taxon>
        <taxon>Taphrinomycotina</taxon>
        <taxon>Neolectales</taxon>
        <taxon>Neolectaceae</taxon>
        <taxon>Neolecta</taxon>
    </lineage>
</organism>
<keyword evidence="10 14" id="KW-1133">Transmembrane helix</keyword>
<dbReference type="AlphaFoldDB" id="A0A1U7LVB2"/>
<dbReference type="EMBL" id="LXFE01000167">
    <property type="protein sequence ID" value="OLL26558.1"/>
    <property type="molecule type" value="Genomic_DNA"/>
</dbReference>
<evidence type="ECO:0000256" key="7">
    <source>
        <dbReference type="ARBA" id="ARBA00022679"/>
    </source>
</evidence>
<feature type="transmembrane region" description="Helical" evidence="14">
    <location>
        <begin position="172"/>
        <end position="199"/>
    </location>
</feature>
<evidence type="ECO:0000256" key="2">
    <source>
        <dbReference type="ARBA" id="ARBA00004922"/>
    </source>
</evidence>
<evidence type="ECO:0000256" key="6">
    <source>
        <dbReference type="ARBA" id="ARBA00022676"/>
    </source>
</evidence>
<keyword evidence="9" id="KW-0256">Endoplasmic reticulum</keyword>
<feature type="transmembrane region" description="Helical" evidence="14">
    <location>
        <begin position="359"/>
        <end position="376"/>
    </location>
</feature>
<protein>
    <recommendedName>
        <fullName evidence="5 14">Dol-P-Glc:Glc(2)Man(9)GlcNAc(2)-PP-Dol alpha-1,2-glucosyltransferase</fullName>
        <ecNumber evidence="4 14">2.4.1.256</ecNumber>
    </recommendedName>
</protein>
<evidence type="ECO:0000313" key="16">
    <source>
        <dbReference type="Proteomes" id="UP000186594"/>
    </source>
</evidence>
<evidence type="ECO:0000256" key="13">
    <source>
        <dbReference type="ARBA" id="ARBA00048064"/>
    </source>
</evidence>
<evidence type="ECO:0000256" key="12">
    <source>
        <dbReference type="ARBA" id="ARBA00044727"/>
    </source>
</evidence>
<dbReference type="OrthoDB" id="4769at2759"/>
<dbReference type="EC" id="2.4.1.256" evidence="4 14"/>
<name>A0A1U7LVB2_NEOID</name>
<dbReference type="OMA" id="VWDSKIT"/>
<evidence type="ECO:0000256" key="10">
    <source>
        <dbReference type="ARBA" id="ARBA00022989"/>
    </source>
</evidence>
<sequence length="466" mass="54846">MEEGFYDTVFRFLSTLMDLFFVFLQLLHGLAFSFINWKIPTAYMDEIFHVPQAQRFCLADYSYDRKLTTPPGLYLISLILARISNSLFIPFDLCGIIWLRLLNYIIAFIAFPILLKKIYRQIHPDQPNPVIKRSAYLALFPLNAFFGFLYYTDVGSTFLVIWAYYLGLKKRYWRSICVGFISLLFRQTNIAWIAFIAFIQILQRVYKETLFARHPHPGQWISSWFHLIVDILRNLNQLVGIIAPNAVLVSGFAYFVYMNKGIVLGDKENHIPGIHFPQLFYLSTYVAALSVPILLTINLVPRFITRNFGGVGRVLTTFGFLLVMLIVVHFNTREHPFLLADNRHYVFYLWARTIRRHPLIRYLAVPLYYACIWTVLRPLAQSSSLFFMTAFIGACSLVLIPSPLLEFRYFTIPYYIWRLHITPPERWRIHLEVSFHVLINLATVLLFIYRPFEWAHEPGILQRFMW</sequence>
<dbReference type="PANTHER" id="PTHR12989">
    <property type="entry name" value="ALPHA-1,2-GLUCOSYLTRANSFERASE ALG10"/>
    <property type="match status" value="1"/>
</dbReference>
<evidence type="ECO:0000256" key="11">
    <source>
        <dbReference type="ARBA" id="ARBA00023136"/>
    </source>
</evidence>
<proteinExistence type="inferred from homology"/>
<evidence type="ECO:0000313" key="15">
    <source>
        <dbReference type="EMBL" id="OLL26558.1"/>
    </source>
</evidence>
<keyword evidence="8 14" id="KW-0812">Transmembrane</keyword>
<comment type="similarity">
    <text evidence="3 14">Belongs to the ALG10 glucosyltransferase family.</text>
</comment>
<feature type="transmembrane region" description="Helical" evidence="14">
    <location>
        <begin position="311"/>
        <end position="330"/>
    </location>
</feature>
<evidence type="ECO:0000256" key="14">
    <source>
        <dbReference type="PIRNR" id="PIRNR028810"/>
    </source>
</evidence>
<evidence type="ECO:0000256" key="4">
    <source>
        <dbReference type="ARBA" id="ARBA00011967"/>
    </source>
</evidence>
<feature type="transmembrane region" description="Helical" evidence="14">
    <location>
        <begin position="385"/>
        <end position="405"/>
    </location>
</feature>
<evidence type="ECO:0000256" key="3">
    <source>
        <dbReference type="ARBA" id="ARBA00010600"/>
    </source>
</evidence>
<dbReference type="GO" id="GO:0006488">
    <property type="term" value="P:dolichol-linked oligosaccharide biosynthetic process"/>
    <property type="evidence" value="ECO:0007669"/>
    <property type="project" value="UniProtKB-UniRule"/>
</dbReference>
<dbReference type="PANTHER" id="PTHR12989:SF10">
    <property type="entry name" value="DOL-P-GLC:GLC(2)MAN(9)GLCNAC(2)-PP-DOL ALPHA-1,2-GLUCOSYLTRANSFERASE-RELATED"/>
    <property type="match status" value="1"/>
</dbReference>
<feature type="transmembrane region" description="Helical" evidence="14">
    <location>
        <begin position="72"/>
        <end position="91"/>
    </location>
</feature>
<feature type="transmembrane region" description="Helical" evidence="14">
    <location>
        <begin position="238"/>
        <end position="258"/>
    </location>
</feature>
<dbReference type="GO" id="GO:0106073">
    <property type="term" value="F:dolichyl pyrophosphate Glc2Man9GlcNAc2 alpha-1,2-glucosyltransferase activity"/>
    <property type="evidence" value="ECO:0007669"/>
    <property type="project" value="UniProtKB-UniRule"/>
</dbReference>